<gene>
    <name evidence="1" type="ORF">B1A_20953</name>
</gene>
<sequence>LNLFNVAAEVQVAPFLGVGEVFRAENQVTQIGNYAVNPGVGLRALVKPNVVGRVDVGYSTDAGAVTFVGIGFPF</sequence>
<comment type="caution">
    <text evidence="1">The sequence shown here is derived from an EMBL/GenBank/DDBJ whole genome shotgun (WGS) entry which is preliminary data.</text>
</comment>
<reference evidence="1" key="2">
    <citation type="journal article" date="2014" name="ISME J.">
        <title>Microbial stratification in low pH oxic and suboxic macroscopic growths along an acid mine drainage.</title>
        <authorList>
            <person name="Mendez-Garcia C."/>
            <person name="Mesa V."/>
            <person name="Sprenger R.R."/>
            <person name="Richter M."/>
            <person name="Diez M.S."/>
            <person name="Solano J."/>
            <person name="Bargiela R."/>
            <person name="Golyshina O.V."/>
            <person name="Manteca A."/>
            <person name="Ramos J.L."/>
            <person name="Gallego J.R."/>
            <person name="Llorente I."/>
            <person name="Martins Dos Santos V.A."/>
            <person name="Jensen O.N."/>
            <person name="Pelaez A.I."/>
            <person name="Sanchez J."/>
            <person name="Ferrer M."/>
        </authorList>
    </citation>
    <scope>NUCLEOTIDE SEQUENCE</scope>
</reference>
<proteinExistence type="predicted"/>
<reference evidence="1" key="1">
    <citation type="submission" date="2013-08" db="EMBL/GenBank/DDBJ databases">
        <authorList>
            <person name="Mendez C."/>
            <person name="Richter M."/>
            <person name="Ferrer M."/>
            <person name="Sanchez J."/>
        </authorList>
    </citation>
    <scope>NUCLEOTIDE SEQUENCE</scope>
</reference>
<name>T0ZJH2_9ZZZZ</name>
<organism evidence="1">
    <name type="scientific">mine drainage metagenome</name>
    <dbReference type="NCBI Taxonomy" id="410659"/>
    <lineage>
        <taxon>unclassified sequences</taxon>
        <taxon>metagenomes</taxon>
        <taxon>ecological metagenomes</taxon>
    </lineage>
</organism>
<dbReference type="EMBL" id="AUZX01015477">
    <property type="protein sequence ID" value="EQD28889.1"/>
    <property type="molecule type" value="Genomic_DNA"/>
</dbReference>
<feature type="non-terminal residue" evidence="1">
    <location>
        <position position="1"/>
    </location>
</feature>
<protein>
    <submittedName>
        <fullName evidence="1">Surface antigen D15</fullName>
    </submittedName>
</protein>
<dbReference type="AlphaFoldDB" id="T0ZJH2"/>
<accession>T0ZJH2</accession>
<evidence type="ECO:0000313" key="1">
    <source>
        <dbReference type="EMBL" id="EQD28889.1"/>
    </source>
</evidence>